<feature type="region of interest" description="Disordered" evidence="1">
    <location>
        <begin position="104"/>
        <end position="135"/>
    </location>
</feature>
<keyword evidence="3" id="KW-1185">Reference proteome</keyword>
<evidence type="ECO:0000313" key="2">
    <source>
        <dbReference type="EMBL" id="CAH1102847.1"/>
    </source>
</evidence>
<dbReference type="EMBL" id="OV651825">
    <property type="protein sequence ID" value="CAH1102847.1"/>
    <property type="molecule type" value="Genomic_DNA"/>
</dbReference>
<organism evidence="2 3">
    <name type="scientific">Psylliodes chrysocephalus</name>
    <dbReference type="NCBI Taxonomy" id="3402493"/>
    <lineage>
        <taxon>Eukaryota</taxon>
        <taxon>Metazoa</taxon>
        <taxon>Ecdysozoa</taxon>
        <taxon>Arthropoda</taxon>
        <taxon>Hexapoda</taxon>
        <taxon>Insecta</taxon>
        <taxon>Pterygota</taxon>
        <taxon>Neoptera</taxon>
        <taxon>Endopterygota</taxon>
        <taxon>Coleoptera</taxon>
        <taxon>Polyphaga</taxon>
        <taxon>Cucujiformia</taxon>
        <taxon>Chrysomeloidea</taxon>
        <taxon>Chrysomelidae</taxon>
        <taxon>Galerucinae</taxon>
        <taxon>Alticini</taxon>
        <taxon>Psylliodes</taxon>
    </lineage>
</organism>
<feature type="compositionally biased region" description="Low complexity" evidence="1">
    <location>
        <begin position="104"/>
        <end position="121"/>
    </location>
</feature>
<gene>
    <name evidence="2" type="ORF">PSYICH_LOCUS3818</name>
</gene>
<dbReference type="OrthoDB" id="6783403at2759"/>
<evidence type="ECO:0000313" key="3">
    <source>
        <dbReference type="Proteomes" id="UP001153636"/>
    </source>
</evidence>
<protein>
    <submittedName>
        <fullName evidence="2">Uncharacterized protein</fullName>
    </submittedName>
</protein>
<proteinExistence type="predicted"/>
<sequence length="151" mass="16735">MKKTFKTILDNKKRTGRGRISWPYYNDFLEIFKDDRIVNFGHTISSIKCSNTNIAKSSPSSFSSSPSLNKAIPTLQVPSSEFVPCSTNLMSNFSTLLSSSISILQPPQNVPSTPTSSTSNPLPQPQKVNKAQRGKNYMTIENDSWILRSSG</sequence>
<name>A0A9P0GAU0_9CUCU</name>
<reference evidence="2" key="1">
    <citation type="submission" date="2022-01" db="EMBL/GenBank/DDBJ databases">
        <authorList>
            <person name="King R."/>
        </authorList>
    </citation>
    <scope>NUCLEOTIDE SEQUENCE</scope>
</reference>
<dbReference type="AlphaFoldDB" id="A0A9P0GAU0"/>
<evidence type="ECO:0000256" key="1">
    <source>
        <dbReference type="SAM" id="MobiDB-lite"/>
    </source>
</evidence>
<accession>A0A9P0GAU0</accession>
<dbReference type="Proteomes" id="UP001153636">
    <property type="component" value="Chromosome 13"/>
</dbReference>